<organism evidence="3 4">
    <name type="scientific">Daejeonella lutea</name>
    <dbReference type="NCBI Taxonomy" id="572036"/>
    <lineage>
        <taxon>Bacteria</taxon>
        <taxon>Pseudomonadati</taxon>
        <taxon>Bacteroidota</taxon>
        <taxon>Sphingobacteriia</taxon>
        <taxon>Sphingobacteriales</taxon>
        <taxon>Sphingobacteriaceae</taxon>
        <taxon>Daejeonella</taxon>
    </lineage>
</organism>
<proteinExistence type="inferred from homology"/>
<dbReference type="OrthoDB" id="9808717at2"/>
<dbReference type="EMBL" id="FUYR01000005">
    <property type="protein sequence ID" value="SKB89463.1"/>
    <property type="molecule type" value="Genomic_DNA"/>
</dbReference>
<sequence length="64" mass="7217">MKKFQEAKSLFESLEADADKFYNKANSAAGTRVRKGMQDLKNLAQAIRLEVQETKNKEAAKAKK</sequence>
<name>A0A1T5EZU5_9SPHI</name>
<dbReference type="InterPro" id="IPR010886">
    <property type="entry name" value="Hc1"/>
</dbReference>
<evidence type="ECO:0000313" key="4">
    <source>
        <dbReference type="Proteomes" id="UP000189981"/>
    </source>
</evidence>
<evidence type="ECO:0000256" key="2">
    <source>
        <dbReference type="ARBA" id="ARBA00008424"/>
    </source>
</evidence>
<evidence type="ECO:0000256" key="1">
    <source>
        <dbReference type="ARBA" id="ARBA00002333"/>
    </source>
</evidence>
<dbReference type="GO" id="GO:0003677">
    <property type="term" value="F:DNA binding"/>
    <property type="evidence" value="ECO:0007669"/>
    <property type="project" value="InterPro"/>
</dbReference>
<dbReference type="Proteomes" id="UP000189981">
    <property type="component" value="Unassembled WGS sequence"/>
</dbReference>
<dbReference type="Pfam" id="PF07432">
    <property type="entry name" value="Hc1"/>
    <property type="match status" value="1"/>
</dbReference>
<dbReference type="STRING" id="572036.SAMN05661099_3341"/>
<gene>
    <name evidence="3" type="ORF">SAMN05661099_3341</name>
</gene>
<accession>A0A1T5EZU5</accession>
<comment type="function">
    <text evidence="1">Might have a role analogous to that of eukaryotic histone proteins.</text>
</comment>
<keyword evidence="4" id="KW-1185">Reference proteome</keyword>
<reference evidence="4" key="1">
    <citation type="submission" date="2017-02" db="EMBL/GenBank/DDBJ databases">
        <authorList>
            <person name="Varghese N."/>
            <person name="Submissions S."/>
        </authorList>
    </citation>
    <scope>NUCLEOTIDE SEQUENCE [LARGE SCALE GENOMIC DNA]</scope>
    <source>
        <strain evidence="4">DSM 22385</strain>
    </source>
</reference>
<dbReference type="AlphaFoldDB" id="A0A1T5EZU5"/>
<comment type="similarity">
    <text evidence="2">Belongs to the histone H1/H5 family. HCT subfamily.</text>
</comment>
<dbReference type="RefSeq" id="WP_079703839.1">
    <property type="nucleotide sequence ID" value="NZ_FUYR01000005.1"/>
</dbReference>
<protein>
    <recommendedName>
        <fullName evidence="5">Histone H1-like protein Hc1</fullName>
    </recommendedName>
</protein>
<evidence type="ECO:0000313" key="3">
    <source>
        <dbReference type="EMBL" id="SKB89463.1"/>
    </source>
</evidence>
<dbReference type="GO" id="GO:0030527">
    <property type="term" value="F:structural constituent of chromatin"/>
    <property type="evidence" value="ECO:0007669"/>
    <property type="project" value="InterPro"/>
</dbReference>
<evidence type="ECO:0008006" key="5">
    <source>
        <dbReference type="Google" id="ProtNLM"/>
    </source>
</evidence>